<dbReference type="SMART" id="SM00382">
    <property type="entry name" value="AAA"/>
    <property type="match status" value="1"/>
</dbReference>
<evidence type="ECO:0000256" key="3">
    <source>
        <dbReference type="ARBA" id="ARBA00022448"/>
    </source>
</evidence>
<dbReference type="InterPro" id="IPR015856">
    <property type="entry name" value="ABC_transpr_CbiO/EcfA_su"/>
</dbReference>
<dbReference type="Gene3D" id="3.40.50.300">
    <property type="entry name" value="P-loop containing nucleotide triphosphate hydrolases"/>
    <property type="match status" value="1"/>
</dbReference>
<dbReference type="InterPro" id="IPR003439">
    <property type="entry name" value="ABC_transporter-like_ATP-bd"/>
</dbReference>
<feature type="domain" description="ABC transporter" evidence="9">
    <location>
        <begin position="3"/>
        <end position="246"/>
    </location>
</feature>
<evidence type="ECO:0000256" key="7">
    <source>
        <dbReference type="ARBA" id="ARBA00022967"/>
    </source>
</evidence>
<name>A0A9D8PPR4_9DELT</name>
<comment type="similarity">
    <text evidence="2">Belongs to the ABC transporter superfamily.</text>
</comment>
<evidence type="ECO:0000313" key="10">
    <source>
        <dbReference type="EMBL" id="MBN1573140.1"/>
    </source>
</evidence>
<accession>A0A9D8PPR4</accession>
<comment type="subcellular location">
    <subcellularLocation>
        <location evidence="1">Cell membrane</location>
        <topology evidence="1">Peripheral membrane protein</topology>
    </subcellularLocation>
</comment>
<comment type="caution">
    <text evidence="10">The sequence shown here is derived from an EMBL/GenBank/DDBJ whole genome shotgun (WGS) entry which is preliminary data.</text>
</comment>
<evidence type="ECO:0000259" key="9">
    <source>
        <dbReference type="PROSITE" id="PS50893"/>
    </source>
</evidence>
<protein>
    <submittedName>
        <fullName evidence="10">Energy-coupling factor transporter ATPase</fullName>
    </submittedName>
</protein>
<dbReference type="PANTHER" id="PTHR43553">
    <property type="entry name" value="HEAVY METAL TRANSPORTER"/>
    <property type="match status" value="1"/>
</dbReference>
<dbReference type="GO" id="GO:0016887">
    <property type="term" value="F:ATP hydrolysis activity"/>
    <property type="evidence" value="ECO:0007669"/>
    <property type="project" value="InterPro"/>
</dbReference>
<keyword evidence="6" id="KW-0067">ATP-binding</keyword>
<keyword evidence="3" id="KW-0813">Transport</keyword>
<reference evidence="10" key="1">
    <citation type="journal article" date="2021" name="Environ. Microbiol.">
        <title>Genomic characterization of three novel Desulfobacterota classes expand the metabolic and phylogenetic diversity of the phylum.</title>
        <authorList>
            <person name="Murphy C.L."/>
            <person name="Biggerstaff J."/>
            <person name="Eichhorn A."/>
            <person name="Ewing E."/>
            <person name="Shahan R."/>
            <person name="Soriano D."/>
            <person name="Stewart S."/>
            <person name="VanMol K."/>
            <person name="Walker R."/>
            <person name="Walters P."/>
            <person name="Elshahed M.S."/>
            <person name="Youssef N.H."/>
        </authorList>
    </citation>
    <scope>NUCLEOTIDE SEQUENCE</scope>
    <source>
        <strain evidence="10">Zod_Metabat.24</strain>
    </source>
</reference>
<dbReference type="SUPFAM" id="SSF52540">
    <property type="entry name" value="P-loop containing nucleoside triphosphate hydrolases"/>
    <property type="match status" value="1"/>
</dbReference>
<dbReference type="Pfam" id="PF00005">
    <property type="entry name" value="ABC_tran"/>
    <property type="match status" value="1"/>
</dbReference>
<dbReference type="InterPro" id="IPR027417">
    <property type="entry name" value="P-loop_NTPase"/>
</dbReference>
<keyword evidence="7" id="KW-1278">Translocase</keyword>
<dbReference type="PANTHER" id="PTHR43553:SF27">
    <property type="entry name" value="ENERGY-COUPLING FACTOR TRANSPORTER ATP-BINDING PROTEIN ECFA2"/>
    <property type="match status" value="1"/>
</dbReference>
<keyword evidence="4" id="KW-1003">Cell membrane</keyword>
<evidence type="ECO:0000256" key="4">
    <source>
        <dbReference type="ARBA" id="ARBA00022475"/>
    </source>
</evidence>
<dbReference type="Proteomes" id="UP000809273">
    <property type="component" value="Unassembled WGS sequence"/>
</dbReference>
<dbReference type="PROSITE" id="PS50893">
    <property type="entry name" value="ABC_TRANSPORTER_2"/>
    <property type="match status" value="1"/>
</dbReference>
<gene>
    <name evidence="10" type="ORF">JW984_08090</name>
</gene>
<evidence type="ECO:0000256" key="6">
    <source>
        <dbReference type="ARBA" id="ARBA00022840"/>
    </source>
</evidence>
<keyword evidence="5" id="KW-0547">Nucleotide-binding</keyword>
<dbReference type="CDD" id="cd03225">
    <property type="entry name" value="ABC_cobalt_CbiO_domain1"/>
    <property type="match status" value="1"/>
</dbReference>
<dbReference type="AlphaFoldDB" id="A0A9D8PPR4"/>
<dbReference type="PROSITE" id="PS00211">
    <property type="entry name" value="ABC_TRANSPORTER_1"/>
    <property type="match status" value="1"/>
</dbReference>
<sequence>MLIEIKDLYQHFNRGTPIEKEVLSGVSLNIEAGEFIALIGETGSGKTTLALHLNGILTPTKGSVRVGNFVVGPDTKKTGALTEMVGLVFQYPEHQLFEETVQKELKFGLRHKKEKPDEEEIEKMVRRAADLVNLDYDALKDRSPFTLSSGEQRKVAIASILAVDPEILIFDEPTQGLDAESRTDTIGNIKELNRKGKTVIVISHVIEEIINAAGRIIILSGGKITADCPSSELFSDKRAEEQLGSFMPEVTELLVRLKERGWDVSTDTFKAEDALREILSVLKRTTSTIKKNSATDSGRL</sequence>
<dbReference type="InterPro" id="IPR017871">
    <property type="entry name" value="ABC_transporter-like_CS"/>
</dbReference>
<evidence type="ECO:0000256" key="1">
    <source>
        <dbReference type="ARBA" id="ARBA00004202"/>
    </source>
</evidence>
<dbReference type="GO" id="GO:0043190">
    <property type="term" value="C:ATP-binding cassette (ABC) transporter complex"/>
    <property type="evidence" value="ECO:0007669"/>
    <property type="project" value="TreeGrafter"/>
</dbReference>
<dbReference type="GO" id="GO:0005524">
    <property type="term" value="F:ATP binding"/>
    <property type="evidence" value="ECO:0007669"/>
    <property type="project" value="UniProtKB-KW"/>
</dbReference>
<evidence type="ECO:0000256" key="2">
    <source>
        <dbReference type="ARBA" id="ARBA00005417"/>
    </source>
</evidence>
<evidence type="ECO:0000256" key="5">
    <source>
        <dbReference type="ARBA" id="ARBA00022741"/>
    </source>
</evidence>
<evidence type="ECO:0000313" key="11">
    <source>
        <dbReference type="Proteomes" id="UP000809273"/>
    </source>
</evidence>
<dbReference type="InterPro" id="IPR050095">
    <property type="entry name" value="ECF_ABC_transporter_ATP-bd"/>
</dbReference>
<evidence type="ECO:0000256" key="8">
    <source>
        <dbReference type="ARBA" id="ARBA00023136"/>
    </source>
</evidence>
<dbReference type="EMBL" id="JAFGIX010000040">
    <property type="protein sequence ID" value="MBN1573140.1"/>
    <property type="molecule type" value="Genomic_DNA"/>
</dbReference>
<reference evidence="10" key="2">
    <citation type="submission" date="2021-01" db="EMBL/GenBank/DDBJ databases">
        <authorList>
            <person name="Hahn C.R."/>
            <person name="Youssef N.H."/>
            <person name="Elshahed M."/>
        </authorList>
    </citation>
    <scope>NUCLEOTIDE SEQUENCE</scope>
    <source>
        <strain evidence="10">Zod_Metabat.24</strain>
    </source>
</reference>
<organism evidence="10 11">
    <name type="scientific">Candidatus Zymogenus saltonus</name>
    <dbReference type="NCBI Taxonomy" id="2844893"/>
    <lineage>
        <taxon>Bacteria</taxon>
        <taxon>Deltaproteobacteria</taxon>
        <taxon>Candidatus Zymogenia</taxon>
        <taxon>Candidatus Zymogeniales</taxon>
        <taxon>Candidatus Zymogenaceae</taxon>
        <taxon>Candidatus Zymogenus</taxon>
    </lineage>
</organism>
<dbReference type="FunFam" id="3.40.50.300:FF:000224">
    <property type="entry name" value="Energy-coupling factor transporter ATP-binding protein EcfA"/>
    <property type="match status" value="1"/>
</dbReference>
<keyword evidence="8" id="KW-0472">Membrane</keyword>
<proteinExistence type="inferred from homology"/>
<dbReference type="GO" id="GO:0042626">
    <property type="term" value="F:ATPase-coupled transmembrane transporter activity"/>
    <property type="evidence" value="ECO:0007669"/>
    <property type="project" value="TreeGrafter"/>
</dbReference>
<dbReference type="InterPro" id="IPR003593">
    <property type="entry name" value="AAA+_ATPase"/>
</dbReference>